<dbReference type="SUPFAM" id="SSF53218">
    <property type="entry name" value="Molybdenum cofactor biosynthesis proteins"/>
    <property type="match status" value="1"/>
</dbReference>
<dbReference type="CDD" id="cd00886">
    <property type="entry name" value="MogA_MoaB"/>
    <property type="match status" value="1"/>
</dbReference>
<evidence type="ECO:0000313" key="5">
    <source>
        <dbReference type="EMBL" id="SVB78181.1"/>
    </source>
</evidence>
<dbReference type="PROSITE" id="PS01078">
    <property type="entry name" value="MOCF_BIOSYNTHESIS_1"/>
    <property type="match status" value="1"/>
</dbReference>
<dbReference type="PANTHER" id="PTHR43764:SF1">
    <property type="entry name" value="MOLYBDOPTERIN MOLYBDOTRANSFERASE"/>
    <property type="match status" value="1"/>
</dbReference>
<name>A0A382GVI4_9ZZZZ</name>
<dbReference type="InterPro" id="IPR036425">
    <property type="entry name" value="MoaB/Mog-like_dom_sf"/>
</dbReference>
<keyword evidence="3" id="KW-0501">Molybdenum cofactor biosynthesis</keyword>
<dbReference type="AlphaFoldDB" id="A0A382GVI4"/>
<dbReference type="Pfam" id="PF00994">
    <property type="entry name" value="MoCF_biosynth"/>
    <property type="match status" value="1"/>
</dbReference>
<dbReference type="InterPro" id="IPR012245">
    <property type="entry name" value="MoaB"/>
</dbReference>
<proteinExistence type="inferred from homology"/>
<dbReference type="InterPro" id="IPR001453">
    <property type="entry name" value="MoaB/Mog_dom"/>
</dbReference>
<sequence>MPNTDPITESQFRVGILTISDSGFKGERKTDVSGDTIASMIMNSNLYVVKRDIVPDETDAIADTLRLWCDGGEIDVVLTTGGTGLGPRDVTPEATKSILDIEVQGIAEVMRMKTFEITPYAMLSRSTSGVRSGCLIINLPGSPKAVRECLEVVLPSIPHGLQIIRGAGWLHDNP</sequence>
<dbReference type="SMART" id="SM00852">
    <property type="entry name" value="MoCF_biosynth"/>
    <property type="match status" value="1"/>
</dbReference>
<dbReference type="PANTHER" id="PTHR43764">
    <property type="entry name" value="MOLYBDENUM COFACTOR BIOSYNTHESIS"/>
    <property type="match status" value="1"/>
</dbReference>
<organism evidence="5">
    <name type="scientific">marine metagenome</name>
    <dbReference type="NCBI Taxonomy" id="408172"/>
    <lineage>
        <taxon>unclassified sequences</taxon>
        <taxon>metagenomes</taxon>
        <taxon>ecological metagenomes</taxon>
    </lineage>
</organism>
<dbReference type="InterPro" id="IPR051920">
    <property type="entry name" value="MPT_Adenylyltrnsfr/MoaC-Rel"/>
</dbReference>
<evidence type="ECO:0000256" key="1">
    <source>
        <dbReference type="ARBA" id="ARBA00005046"/>
    </source>
</evidence>
<comment type="pathway">
    <text evidence="1">Cofactor biosynthesis; molybdopterin biosynthesis.</text>
</comment>
<reference evidence="5" key="1">
    <citation type="submission" date="2018-05" db="EMBL/GenBank/DDBJ databases">
        <authorList>
            <person name="Lanie J.A."/>
            <person name="Ng W.-L."/>
            <person name="Kazmierczak K.M."/>
            <person name="Andrzejewski T.M."/>
            <person name="Davidsen T.M."/>
            <person name="Wayne K.J."/>
            <person name="Tettelin H."/>
            <person name="Glass J.I."/>
            <person name="Rusch D."/>
            <person name="Podicherti R."/>
            <person name="Tsui H.-C.T."/>
            <person name="Winkler M.E."/>
        </authorList>
    </citation>
    <scope>NUCLEOTIDE SEQUENCE</scope>
</reference>
<protein>
    <recommendedName>
        <fullName evidence="4">MoaB/Mog domain-containing protein</fullName>
    </recommendedName>
</protein>
<comment type="similarity">
    <text evidence="2">Belongs to the MoaB/Mog family.</text>
</comment>
<feature type="domain" description="MoaB/Mog" evidence="4">
    <location>
        <begin position="15"/>
        <end position="160"/>
    </location>
</feature>
<evidence type="ECO:0000256" key="2">
    <source>
        <dbReference type="ARBA" id="ARBA00006112"/>
    </source>
</evidence>
<gene>
    <name evidence="5" type="ORF">METZ01_LOCUS231035</name>
</gene>
<evidence type="ECO:0000259" key="4">
    <source>
        <dbReference type="SMART" id="SM00852"/>
    </source>
</evidence>
<dbReference type="EMBL" id="UINC01057239">
    <property type="protein sequence ID" value="SVB78181.1"/>
    <property type="molecule type" value="Genomic_DNA"/>
</dbReference>
<dbReference type="Gene3D" id="3.40.980.10">
    <property type="entry name" value="MoaB/Mog-like domain"/>
    <property type="match status" value="1"/>
</dbReference>
<accession>A0A382GVI4</accession>
<dbReference type="NCBIfam" id="TIGR00177">
    <property type="entry name" value="molyb_syn"/>
    <property type="match status" value="1"/>
</dbReference>
<dbReference type="InterPro" id="IPR008284">
    <property type="entry name" value="MoCF_biosynth_CS"/>
</dbReference>
<dbReference type="PIRSF" id="PIRSF006443">
    <property type="entry name" value="MoaB"/>
    <property type="match status" value="1"/>
</dbReference>
<dbReference type="GO" id="GO:0006777">
    <property type="term" value="P:Mo-molybdopterin cofactor biosynthetic process"/>
    <property type="evidence" value="ECO:0007669"/>
    <property type="project" value="UniProtKB-KW"/>
</dbReference>
<evidence type="ECO:0000256" key="3">
    <source>
        <dbReference type="ARBA" id="ARBA00023150"/>
    </source>
</evidence>